<proteinExistence type="predicted"/>
<feature type="compositionally biased region" description="Basic and acidic residues" evidence="1">
    <location>
        <begin position="31"/>
        <end position="41"/>
    </location>
</feature>
<dbReference type="AlphaFoldDB" id="A0AAV9T4A0"/>
<name>A0AAV9T4A0_9PEZI</name>
<feature type="region of interest" description="Disordered" evidence="1">
    <location>
        <begin position="1"/>
        <end position="46"/>
    </location>
</feature>
<organism evidence="2 3">
    <name type="scientific">Colletotrichum tabaci</name>
    <dbReference type="NCBI Taxonomy" id="1209068"/>
    <lineage>
        <taxon>Eukaryota</taxon>
        <taxon>Fungi</taxon>
        <taxon>Dikarya</taxon>
        <taxon>Ascomycota</taxon>
        <taxon>Pezizomycotina</taxon>
        <taxon>Sordariomycetes</taxon>
        <taxon>Hypocreomycetidae</taxon>
        <taxon>Glomerellales</taxon>
        <taxon>Glomerellaceae</taxon>
        <taxon>Colletotrichum</taxon>
        <taxon>Colletotrichum destructivum species complex</taxon>
    </lineage>
</organism>
<reference evidence="2 3" key="1">
    <citation type="submission" date="2023-04" db="EMBL/GenBank/DDBJ databases">
        <title>Colletotrichum tabacum stain YC1 causing leaf anthracnose on Nicotiana tabacum(L.) cv.</title>
        <authorList>
            <person name="Ji Z."/>
            <person name="Wang M."/>
            <person name="Zhang J."/>
            <person name="Wang N."/>
            <person name="Zhou Z."/>
        </authorList>
    </citation>
    <scope>NUCLEOTIDE SEQUENCE [LARGE SCALE GENOMIC DNA]</scope>
    <source>
        <strain evidence="2 3">YC1</strain>
    </source>
</reference>
<dbReference type="EMBL" id="JASAOK010000044">
    <property type="protein sequence ID" value="KAK6213327.1"/>
    <property type="molecule type" value="Genomic_DNA"/>
</dbReference>
<gene>
    <name evidence="2" type="ORF">QIS74_09329</name>
</gene>
<protein>
    <submittedName>
        <fullName evidence="2">Uncharacterized protein</fullName>
    </submittedName>
</protein>
<accession>A0AAV9T4A0</accession>
<evidence type="ECO:0000313" key="3">
    <source>
        <dbReference type="Proteomes" id="UP001327957"/>
    </source>
</evidence>
<evidence type="ECO:0000256" key="1">
    <source>
        <dbReference type="SAM" id="MobiDB-lite"/>
    </source>
</evidence>
<comment type="caution">
    <text evidence="2">The sequence shown here is derived from an EMBL/GenBank/DDBJ whole genome shotgun (WGS) entry which is preliminary data.</text>
</comment>
<sequence length="60" mass="6413">MTTRDEHGAPDDRAGAQDGPAKARNPYVDRGWARSRGDDGSHGLWGSDLLAGHVIFQIPG</sequence>
<keyword evidence="3" id="KW-1185">Reference proteome</keyword>
<feature type="compositionally biased region" description="Basic and acidic residues" evidence="1">
    <location>
        <begin position="1"/>
        <end position="15"/>
    </location>
</feature>
<dbReference type="Proteomes" id="UP001327957">
    <property type="component" value="Unassembled WGS sequence"/>
</dbReference>
<evidence type="ECO:0000313" key="2">
    <source>
        <dbReference type="EMBL" id="KAK6213327.1"/>
    </source>
</evidence>